<keyword evidence="1" id="KW-0378">Hydrolase</keyword>
<dbReference type="GO" id="GO:0016787">
    <property type="term" value="F:hydrolase activity"/>
    <property type="evidence" value="ECO:0007669"/>
    <property type="project" value="UniProtKB-KW"/>
</dbReference>
<comment type="caution">
    <text evidence="1">The sequence shown here is derived from an EMBL/GenBank/DDBJ whole genome shotgun (WGS) entry which is preliminary data.</text>
</comment>
<name>A0A2S6F1G8_LEGPN</name>
<gene>
    <name evidence="1" type="ORF">C3928_04205</name>
</gene>
<reference evidence="1 2" key="1">
    <citation type="submission" date="2018-02" db="EMBL/GenBank/DDBJ databases">
        <title>Draft genome sequences of four Legionella pneumophila clinical strains isolated in Ontario.</title>
        <authorList>
            <person name="Fortuna A."/>
            <person name="Ramnarine R."/>
            <person name="Li A."/>
            <person name="Frantz C."/>
            <person name="Mallo G."/>
        </authorList>
    </citation>
    <scope>NUCLEOTIDE SEQUENCE [LARGE SCALE GENOMIC DNA]</scope>
    <source>
        <strain evidence="1 2">LG61</strain>
    </source>
</reference>
<dbReference type="AlphaFoldDB" id="A0A2S6F1G8"/>
<sequence length="570" mass="64599">MKLRYIINENKLVLTSCNMRDKIITGKKIIFSQSVAKDQTKGLSSFLSERFYSVNQSHNHAIIIGSSLSHQEKDIEHDTILDSSGVLVTTDTNGIINGARVAITDGLGGGNGDQEEDDEIYRVSHSSCEIFLNCDQNIDATLSLITQPKASEKKQTAPKKSQLSEASMAAFIYKHNQGQGFIGEFANIGDGLIIILDKRFKIKHMLPACHIYRGFGTWTPPSLQALATTANKDALLVRKTLQLAEGDIIISMTDGIWGELKTSLFAQTNDRRDIGVDKEYFKTLFDELTDAPYPSSYDIARIITHRAMSRSLERRKTLTKLIHEIEQQHFHEKSVKTINEVLKHFIKTGNTETAQTLKAILFEDGLSDGITYFENIEIPLEMVMQDLKSRTVGDCSTINVTRIPYHLDELIRGFINYPEKHQILAPLFKATIKSEADLAEAFHRLSLEMIQPEIECPISEAHFERAFKKETLDKAQAILIHYFRISIGLDSKKSYQERLNDLSSYLFKESSLEKNDIKLLLSMLDSEIKPKTGVFQTLFGENQSKLYKAFHKKIELHLLEGEIDNKKEFK</sequence>
<dbReference type="EMBL" id="PQWY01000010">
    <property type="protein sequence ID" value="PPK31246.1"/>
    <property type="molecule type" value="Genomic_DNA"/>
</dbReference>
<dbReference type="OrthoDB" id="5651943at2"/>
<accession>A0A2S6F1G8</accession>
<evidence type="ECO:0000313" key="1">
    <source>
        <dbReference type="EMBL" id="PPK31246.1"/>
    </source>
</evidence>
<dbReference type="RefSeq" id="WP_080272236.1">
    <property type="nucleotide sequence ID" value="NZ_CP017601.1"/>
</dbReference>
<dbReference type="Proteomes" id="UP000239239">
    <property type="component" value="Unassembled WGS sequence"/>
</dbReference>
<protein>
    <submittedName>
        <fullName evidence="1">Phosphocholine hydrolase Lem3</fullName>
    </submittedName>
</protein>
<organism evidence="1 2">
    <name type="scientific">Legionella pneumophila</name>
    <dbReference type="NCBI Taxonomy" id="446"/>
    <lineage>
        <taxon>Bacteria</taxon>
        <taxon>Pseudomonadati</taxon>
        <taxon>Pseudomonadota</taxon>
        <taxon>Gammaproteobacteria</taxon>
        <taxon>Legionellales</taxon>
        <taxon>Legionellaceae</taxon>
        <taxon>Legionella</taxon>
    </lineage>
</organism>
<evidence type="ECO:0000313" key="2">
    <source>
        <dbReference type="Proteomes" id="UP000239239"/>
    </source>
</evidence>
<proteinExistence type="predicted"/>